<sequence length="65" mass="7386">MEAKFVPFERDEIVKFVAGMQFGASPLRQHKAASFPRMSEWTADPFLTDEPAPRSICLPLTRNFA</sequence>
<reference evidence="2" key="1">
    <citation type="journal article" date="2019" name="bioRxiv">
        <title>Genomics, evolutionary history and diagnostics of the Alternaria alternata species group including apple and Asian pear pathotypes.</title>
        <authorList>
            <person name="Armitage A.D."/>
            <person name="Cockerton H.M."/>
            <person name="Sreenivasaprasad S."/>
            <person name="Woodhall J.W."/>
            <person name="Lane C.R."/>
            <person name="Harrison R.J."/>
            <person name="Clarkson J.P."/>
        </authorList>
    </citation>
    <scope>NUCLEOTIDE SEQUENCE [LARGE SCALE GENOMIC DNA]</scope>
    <source>
        <strain evidence="2">FERA 1082</strain>
    </source>
</reference>
<evidence type="ECO:0000313" key="1">
    <source>
        <dbReference type="EMBL" id="RYN45116.1"/>
    </source>
</evidence>
<dbReference type="Proteomes" id="UP000292402">
    <property type="component" value="Unassembled WGS sequence"/>
</dbReference>
<name>A0A4Q4M7X7_9PLEO</name>
<gene>
    <name evidence="1" type="ORF">AA0114_g9384</name>
</gene>
<accession>A0A4Q4M7X7</accession>
<protein>
    <submittedName>
        <fullName evidence="1">Uncharacterized protein</fullName>
    </submittedName>
</protein>
<proteinExistence type="predicted"/>
<dbReference type="EMBL" id="PDXA01000036">
    <property type="protein sequence ID" value="RYN45116.1"/>
    <property type="molecule type" value="Genomic_DNA"/>
</dbReference>
<organism evidence="1 2">
    <name type="scientific">Alternaria tenuissima</name>
    <dbReference type="NCBI Taxonomy" id="119927"/>
    <lineage>
        <taxon>Eukaryota</taxon>
        <taxon>Fungi</taxon>
        <taxon>Dikarya</taxon>
        <taxon>Ascomycota</taxon>
        <taxon>Pezizomycotina</taxon>
        <taxon>Dothideomycetes</taxon>
        <taxon>Pleosporomycetidae</taxon>
        <taxon>Pleosporales</taxon>
        <taxon>Pleosporineae</taxon>
        <taxon>Pleosporaceae</taxon>
        <taxon>Alternaria</taxon>
        <taxon>Alternaria sect. Alternaria</taxon>
        <taxon>Alternaria alternata complex</taxon>
    </lineage>
</organism>
<comment type="caution">
    <text evidence="1">The sequence shown here is derived from an EMBL/GenBank/DDBJ whole genome shotgun (WGS) entry which is preliminary data.</text>
</comment>
<dbReference type="AlphaFoldDB" id="A0A4Q4M7X7"/>
<evidence type="ECO:0000313" key="2">
    <source>
        <dbReference type="Proteomes" id="UP000292402"/>
    </source>
</evidence>